<evidence type="ECO:0000313" key="4">
    <source>
        <dbReference type="EMBL" id="MCX2976578.1"/>
    </source>
</evidence>
<dbReference type="Pfam" id="PF01558">
    <property type="entry name" value="POR"/>
    <property type="match status" value="1"/>
</dbReference>
<dbReference type="PANTHER" id="PTHR32154:SF29">
    <property type="entry name" value="BLR6743 PROTEIN"/>
    <property type="match status" value="1"/>
</dbReference>
<dbReference type="EMBL" id="SHNO01000001">
    <property type="protein sequence ID" value="MCX2976578.1"/>
    <property type="molecule type" value="Genomic_DNA"/>
</dbReference>
<evidence type="ECO:0000259" key="3">
    <source>
        <dbReference type="Pfam" id="PF01855"/>
    </source>
</evidence>
<evidence type="ECO:0000259" key="2">
    <source>
        <dbReference type="Pfam" id="PF01558"/>
    </source>
</evidence>
<evidence type="ECO:0000256" key="1">
    <source>
        <dbReference type="ARBA" id="ARBA00023002"/>
    </source>
</evidence>
<sequence length="620" mass="68691">MKSIESVNDFVIKFANVNGTGSASANSLFAKAIFRMGVPVSPKNIFPSNIQGLPTWYEVRVSDKGYLGRRGGVDIALSVNPQSMADDIREVEPGGYFIYDNTKPLDLRQHRNDISIIGLPLTRICNKEYDDPRQRQLFKNVIYVGALAALLDIDFKVLTGLVEDQFKGKKNLVLPNIHALELGHQYARANVECPISIRVEHSDMVGDKILLDGNEALGLGALYGGATVAAWYPITPSTSVVDAFEKYAKRVRIDPGTGRRNYAIVQGEDELAAIGMAIGASWNGSRAFTATSGPGVSLMSEFLGLAYFAEIPTVLFNVQRAGPSTGMPTRTQQSDVLACAYASHGDTKQVLLFPSTPKECFDFGAQAFDLAERLQTPIILMSDLDLGMNDNMSEPLSWDDERKYDRGKVMTEEELEAGTEFGRYLDVDGDAICYRTYPGTHPTRGSFFTRGTSRNEYAVYSENGEDYEANMLRLLRKWDTINEHVPAPVTVDCGHETDTAVLYFGTSEESSREALDYLAEEGIFMNAMRVRAFPFNSEVQQFIESHVQVFVIEQNRDAQLRTLLMAEFEFGPDILKSVLCFDGTPISARNIRKQIKKHLNGDNVLPLHRKASLSGVGETL</sequence>
<gene>
    <name evidence="4" type="ORF">EYC82_04355</name>
</gene>
<dbReference type="InterPro" id="IPR002869">
    <property type="entry name" value="Pyrv_flavodox_OxRed_cen"/>
</dbReference>
<feature type="domain" description="Pyruvate/ketoisovalerate oxidoreductase catalytic" evidence="2">
    <location>
        <begin position="19"/>
        <end position="184"/>
    </location>
</feature>
<accession>A0ABT3T2U3</accession>
<dbReference type="Proteomes" id="UP001143304">
    <property type="component" value="Unassembled WGS sequence"/>
</dbReference>
<dbReference type="Gene3D" id="3.40.920.10">
    <property type="entry name" value="Pyruvate-ferredoxin oxidoreductase, PFOR, domain III"/>
    <property type="match status" value="1"/>
</dbReference>
<dbReference type="Pfam" id="PF01855">
    <property type="entry name" value="POR_N"/>
    <property type="match status" value="1"/>
</dbReference>
<dbReference type="Gene3D" id="3.40.50.970">
    <property type="match status" value="1"/>
</dbReference>
<dbReference type="RefSeq" id="WP_279248323.1">
    <property type="nucleotide sequence ID" value="NZ_SHNO01000001.1"/>
</dbReference>
<organism evidence="4 5">
    <name type="scientific">Candidatus Marimicrobium litorale</name>
    <dbReference type="NCBI Taxonomy" id="2518991"/>
    <lineage>
        <taxon>Bacteria</taxon>
        <taxon>Pseudomonadati</taxon>
        <taxon>Pseudomonadota</taxon>
        <taxon>Gammaproteobacteria</taxon>
        <taxon>Cellvibrionales</taxon>
        <taxon>Halieaceae</taxon>
        <taxon>Marimicrobium</taxon>
    </lineage>
</organism>
<evidence type="ECO:0000313" key="5">
    <source>
        <dbReference type="Proteomes" id="UP001143304"/>
    </source>
</evidence>
<protein>
    <submittedName>
        <fullName evidence="4">2-oxoacid:acceptor oxidoreductase subunit alpha</fullName>
    </submittedName>
</protein>
<keyword evidence="5" id="KW-1185">Reference proteome</keyword>
<dbReference type="InterPro" id="IPR009014">
    <property type="entry name" value="Transketo_C/PFOR_II"/>
</dbReference>
<dbReference type="InterPro" id="IPR002880">
    <property type="entry name" value="Pyrv_Fd/Flavodoxin_OxRdtase_N"/>
</dbReference>
<dbReference type="SUPFAM" id="SSF52922">
    <property type="entry name" value="TK C-terminal domain-like"/>
    <property type="match status" value="1"/>
</dbReference>
<dbReference type="SUPFAM" id="SSF53323">
    <property type="entry name" value="Pyruvate-ferredoxin oxidoreductase, PFOR, domain III"/>
    <property type="match status" value="1"/>
</dbReference>
<dbReference type="InterPro" id="IPR019752">
    <property type="entry name" value="Pyrv/ketoisovalerate_OxRed_cat"/>
</dbReference>
<dbReference type="InterPro" id="IPR050722">
    <property type="entry name" value="Pyruvate:ferred/Flavod_OxRd"/>
</dbReference>
<dbReference type="InterPro" id="IPR022367">
    <property type="entry name" value="2-oxoacid/accept_OxRdtase_asu"/>
</dbReference>
<comment type="caution">
    <text evidence="4">The sequence shown here is derived from an EMBL/GenBank/DDBJ whole genome shotgun (WGS) entry which is preliminary data.</text>
</comment>
<feature type="domain" description="Pyruvate flavodoxin/ferredoxin oxidoreductase pyrimidine binding" evidence="3">
    <location>
        <begin position="220"/>
        <end position="387"/>
    </location>
</feature>
<dbReference type="NCBIfam" id="TIGR03710">
    <property type="entry name" value="OAFO_sf"/>
    <property type="match status" value="1"/>
</dbReference>
<dbReference type="InterPro" id="IPR029061">
    <property type="entry name" value="THDP-binding"/>
</dbReference>
<dbReference type="PANTHER" id="PTHR32154">
    <property type="entry name" value="PYRUVATE-FLAVODOXIN OXIDOREDUCTASE-RELATED"/>
    <property type="match status" value="1"/>
</dbReference>
<dbReference type="CDD" id="cd07034">
    <property type="entry name" value="TPP_PYR_PFOR_IOR-alpha_like"/>
    <property type="match status" value="1"/>
</dbReference>
<name>A0ABT3T2U3_9GAMM</name>
<dbReference type="SUPFAM" id="SSF52518">
    <property type="entry name" value="Thiamin diphosphate-binding fold (THDP-binding)"/>
    <property type="match status" value="1"/>
</dbReference>
<dbReference type="Gene3D" id="3.40.50.920">
    <property type="match status" value="1"/>
</dbReference>
<keyword evidence="1" id="KW-0560">Oxidoreductase</keyword>
<reference evidence="4" key="1">
    <citation type="submission" date="2019-02" db="EMBL/GenBank/DDBJ databases">
        <authorList>
            <person name="Li S.-H."/>
        </authorList>
    </citation>
    <scope>NUCLEOTIDE SEQUENCE</scope>
    <source>
        <strain evidence="4">IMCC11814</strain>
    </source>
</reference>
<proteinExistence type="predicted"/>